<dbReference type="PROSITE" id="PS00600">
    <property type="entry name" value="AA_TRANSFER_CLASS_3"/>
    <property type="match status" value="1"/>
</dbReference>
<evidence type="ECO:0000256" key="1">
    <source>
        <dbReference type="ARBA" id="ARBA00008954"/>
    </source>
</evidence>
<dbReference type="InterPro" id="IPR005814">
    <property type="entry name" value="Aminotrans_3"/>
</dbReference>
<evidence type="ECO:0000313" key="5">
    <source>
        <dbReference type="Proteomes" id="UP000694844"/>
    </source>
</evidence>
<dbReference type="AlphaFoldDB" id="A0A8B8CUB5"/>
<dbReference type="GO" id="GO:0008483">
    <property type="term" value="F:transaminase activity"/>
    <property type="evidence" value="ECO:0007669"/>
    <property type="project" value="InterPro"/>
</dbReference>
<dbReference type="Gene3D" id="3.40.640.10">
    <property type="entry name" value="Type I PLP-dependent aspartate aminotransferase-like (Major domain)"/>
    <property type="match status" value="1"/>
</dbReference>
<name>A0A8B8CUB5_CRAVI</name>
<dbReference type="PANTHER" id="PTHR45688">
    <property type="match status" value="1"/>
</dbReference>
<proteinExistence type="inferred from homology"/>
<dbReference type="RefSeq" id="XP_022319280.1">
    <property type="nucleotide sequence ID" value="XM_022463572.1"/>
</dbReference>
<evidence type="ECO:0000256" key="3">
    <source>
        <dbReference type="RuleBase" id="RU003560"/>
    </source>
</evidence>
<dbReference type="KEGG" id="cvn:111122045"/>
<feature type="region of interest" description="Disordered" evidence="4">
    <location>
        <begin position="464"/>
        <end position="501"/>
    </location>
</feature>
<dbReference type="GO" id="GO:0030170">
    <property type="term" value="F:pyridoxal phosphate binding"/>
    <property type="evidence" value="ECO:0007669"/>
    <property type="project" value="InterPro"/>
</dbReference>
<dbReference type="Gene3D" id="3.90.1150.10">
    <property type="entry name" value="Aspartate Aminotransferase, domain 1"/>
    <property type="match status" value="1"/>
</dbReference>
<sequence>MENKLSKTETIQLRKKHISEACQLFFKEDPLKIVSARGQYMFNENGDSYLDCINNVCHVGHCHPYVVEEACKQIRVLNTNNRYLHDNLVLLAKKLTETLPEKLSVVYLVNSGSEANDLAIRLARHYTRGTEMITLDHAYHGHVSSVMDISPYKLRTNVDGSHTQPEHVHVVPCPDSYRGKYRSDQYTPREIGQKYADEVKDTISKIEQQGNKVCMFIAESMQSCGGQIIMPEGYLKQVYKYVHDAGGVCIADEVQVGFGRVGSHFWAFQPEGVEPDIVTMGKPMGNGHPVAAVVTTQEISDKFKASGMQYFNTYGGNPVSCAVALAVLHTIEEEKLQEQALRVGNYWINKVKEMMHAFPIIGDVRGRGLFLGIDLVKDRATREPATQVAQTVVRRMKEEARILISSDGPYSNVLKTKPPMCFNEENVDQFCAKLSEILTDIQKSEIQTVLKEIIDSVEQRTSGSVNLNKHQSSGANLNQNQSSDVNQKQAPAAWSRTTAVS</sequence>
<dbReference type="CDD" id="cd00610">
    <property type="entry name" value="OAT_like"/>
    <property type="match status" value="1"/>
</dbReference>
<accession>A0A8B8CUB5</accession>
<gene>
    <name evidence="6" type="primary">LOC111122045</name>
</gene>
<dbReference type="InterPro" id="IPR015424">
    <property type="entry name" value="PyrdxlP-dep_Trfase"/>
</dbReference>
<organism evidence="5 6">
    <name type="scientific">Crassostrea virginica</name>
    <name type="common">Eastern oyster</name>
    <dbReference type="NCBI Taxonomy" id="6565"/>
    <lineage>
        <taxon>Eukaryota</taxon>
        <taxon>Metazoa</taxon>
        <taxon>Spiralia</taxon>
        <taxon>Lophotrochozoa</taxon>
        <taxon>Mollusca</taxon>
        <taxon>Bivalvia</taxon>
        <taxon>Autobranchia</taxon>
        <taxon>Pteriomorphia</taxon>
        <taxon>Ostreida</taxon>
        <taxon>Ostreoidea</taxon>
        <taxon>Ostreidae</taxon>
        <taxon>Crassostrea</taxon>
    </lineage>
</organism>
<dbReference type="PANTHER" id="PTHR45688:SF13">
    <property type="entry name" value="ALANINE--GLYOXYLATE AMINOTRANSFERASE 2-LIKE"/>
    <property type="match status" value="1"/>
</dbReference>
<reference evidence="6" key="1">
    <citation type="submission" date="2025-08" db="UniProtKB">
        <authorList>
            <consortium name="RefSeq"/>
        </authorList>
    </citation>
    <scope>IDENTIFICATION</scope>
    <source>
        <tissue evidence="6">Whole sample</tissue>
    </source>
</reference>
<dbReference type="Proteomes" id="UP000694844">
    <property type="component" value="Chromosome 2"/>
</dbReference>
<dbReference type="InterPro" id="IPR049704">
    <property type="entry name" value="Aminotrans_3_PPA_site"/>
</dbReference>
<evidence type="ECO:0000256" key="4">
    <source>
        <dbReference type="SAM" id="MobiDB-lite"/>
    </source>
</evidence>
<evidence type="ECO:0000313" key="6">
    <source>
        <dbReference type="RefSeq" id="XP_022319280.1"/>
    </source>
</evidence>
<dbReference type="GO" id="GO:0005739">
    <property type="term" value="C:mitochondrion"/>
    <property type="evidence" value="ECO:0007669"/>
    <property type="project" value="TreeGrafter"/>
</dbReference>
<dbReference type="Pfam" id="PF00202">
    <property type="entry name" value="Aminotran_3"/>
    <property type="match status" value="1"/>
</dbReference>
<evidence type="ECO:0000256" key="2">
    <source>
        <dbReference type="ARBA" id="ARBA00022898"/>
    </source>
</evidence>
<keyword evidence="5" id="KW-1185">Reference proteome</keyword>
<dbReference type="InterPro" id="IPR015421">
    <property type="entry name" value="PyrdxlP-dep_Trfase_major"/>
</dbReference>
<dbReference type="PIRSF" id="PIRSF000521">
    <property type="entry name" value="Transaminase_4ab_Lys_Orn"/>
    <property type="match status" value="1"/>
</dbReference>
<keyword evidence="2 3" id="KW-0663">Pyridoxal phosphate</keyword>
<protein>
    <submittedName>
        <fullName evidence="6">5-phosphohydroxy-L-lysine phospho-lyase-like</fullName>
    </submittedName>
</protein>
<dbReference type="InterPro" id="IPR015422">
    <property type="entry name" value="PyrdxlP-dep_Trfase_small"/>
</dbReference>
<comment type="similarity">
    <text evidence="1 3">Belongs to the class-III pyridoxal-phosphate-dependent aminotransferase family.</text>
</comment>
<dbReference type="GeneID" id="111122045"/>
<dbReference type="OrthoDB" id="10261433at2759"/>
<dbReference type="SUPFAM" id="SSF53383">
    <property type="entry name" value="PLP-dependent transferases"/>
    <property type="match status" value="1"/>
</dbReference>